<dbReference type="EMBL" id="RCUV01000003">
    <property type="protein sequence ID" value="RLP73074.1"/>
    <property type="molecule type" value="Genomic_DNA"/>
</dbReference>
<gene>
    <name evidence="1" type="ORF">D9V29_03470</name>
</gene>
<sequence length="468" mass="48257">MSDEIDVRSGSAISVETDELYLVAVRLGSFSGDARTWSHEAAIARCVTQWSVEAAPFGFAEADLARAAAILQDVAAESEELGILIERIAERYAAGERRLTDAWTGLAALGSFLAGAYVRNLILGSLPMAPAVAVALLLSQHPEVRRLAAVVGQPVVEALAEHADELATPEFVAVVRTLVSSADDFALGLAGVPLQTARFLGEEGAGVVGLSSMAGSLLILAGRNAYTHTPLSMSRSTVGAVAAPVTLADAAARIPVSGSGKPQVRVERYPSSNGDPSYAVYIAGTSDFSTGGKEPFDMSSNLAGIAGGDTAAQQATVEAMEDAGIEPGDPVSFFGHSQGGLVAARIAASEVYSTESVVTFGSPTGQIPLPDSIAHVAVEHAEDVTPALGGTPADGRERVVVTRSLFDESGPPPGASFGSAHHMARYAETAVLIDHSADPRLNPLRDALAGFGASGTAALYRSERVRDP</sequence>
<organism evidence="1 2">
    <name type="scientific">Mycetocola manganoxydans</name>
    <dbReference type="NCBI Taxonomy" id="699879"/>
    <lineage>
        <taxon>Bacteria</taxon>
        <taxon>Bacillati</taxon>
        <taxon>Actinomycetota</taxon>
        <taxon>Actinomycetes</taxon>
        <taxon>Micrococcales</taxon>
        <taxon>Microbacteriaceae</taxon>
        <taxon>Mycetocola</taxon>
    </lineage>
</organism>
<dbReference type="SUPFAM" id="SSF53474">
    <property type="entry name" value="alpha/beta-Hydrolases"/>
    <property type="match status" value="1"/>
</dbReference>
<accession>A0A3L6ZZ34</accession>
<dbReference type="Gene3D" id="3.40.50.1820">
    <property type="entry name" value="alpha/beta hydrolase"/>
    <property type="match status" value="1"/>
</dbReference>
<comment type="caution">
    <text evidence="1">The sequence shown here is derived from an EMBL/GenBank/DDBJ whole genome shotgun (WGS) entry which is preliminary data.</text>
</comment>
<proteinExistence type="predicted"/>
<evidence type="ECO:0000313" key="1">
    <source>
        <dbReference type="EMBL" id="RLP73074.1"/>
    </source>
</evidence>
<reference evidence="1 2" key="1">
    <citation type="submission" date="2018-10" db="EMBL/GenBank/DDBJ databases">
        <authorList>
            <person name="Li J."/>
        </authorList>
    </citation>
    <scope>NUCLEOTIDE SEQUENCE [LARGE SCALE GENOMIC DNA]</scope>
    <source>
        <strain evidence="1 2">CCTCC AB209002</strain>
    </source>
</reference>
<dbReference type="AlphaFoldDB" id="A0A3L6ZZ34"/>
<dbReference type="RefSeq" id="WP_121671928.1">
    <property type="nucleotide sequence ID" value="NZ_BMXM01000003.1"/>
</dbReference>
<protein>
    <recommendedName>
        <fullName evidence="3">Alpha/beta hydrolase</fullName>
    </recommendedName>
</protein>
<keyword evidence="2" id="KW-1185">Reference proteome</keyword>
<evidence type="ECO:0008006" key="3">
    <source>
        <dbReference type="Google" id="ProtNLM"/>
    </source>
</evidence>
<dbReference type="OrthoDB" id="4790882at2"/>
<dbReference type="Proteomes" id="UP000270299">
    <property type="component" value="Unassembled WGS sequence"/>
</dbReference>
<dbReference type="InterPro" id="IPR029058">
    <property type="entry name" value="AB_hydrolase_fold"/>
</dbReference>
<name>A0A3L6ZZ34_9MICO</name>
<evidence type="ECO:0000313" key="2">
    <source>
        <dbReference type="Proteomes" id="UP000270299"/>
    </source>
</evidence>